<evidence type="ECO:0000313" key="4">
    <source>
        <dbReference type="Proteomes" id="UP000319663"/>
    </source>
</evidence>
<feature type="region of interest" description="Disordered" evidence="1">
    <location>
        <begin position="1"/>
        <end position="106"/>
    </location>
</feature>
<feature type="domain" description="Mtf2-like C-terminal" evidence="2">
    <location>
        <begin position="260"/>
        <end position="479"/>
    </location>
</feature>
<dbReference type="AlphaFoldDB" id="A0A507QL37"/>
<evidence type="ECO:0000313" key="3">
    <source>
        <dbReference type="EMBL" id="TQB69269.1"/>
    </source>
</evidence>
<reference evidence="3 4" key="1">
    <citation type="submission" date="2019-06" db="EMBL/GenBank/DDBJ databases">
        <title>Wine fermentation using esterase from Monascus purpureus.</title>
        <authorList>
            <person name="Geng C."/>
            <person name="Zhang Y."/>
        </authorList>
    </citation>
    <scope>NUCLEOTIDE SEQUENCE [LARGE SCALE GENOMIC DNA]</scope>
    <source>
        <strain evidence="3">HQ1</strain>
    </source>
</reference>
<dbReference type="PANTHER" id="PTHR39468">
    <property type="entry name" value="CHROMOSOME 7, WHOLE GENOME SHOTGUN SEQUENCE"/>
    <property type="match status" value="1"/>
</dbReference>
<feature type="compositionally biased region" description="Polar residues" evidence="1">
    <location>
        <begin position="33"/>
        <end position="49"/>
    </location>
</feature>
<feature type="compositionally biased region" description="Basic and acidic residues" evidence="1">
    <location>
        <begin position="322"/>
        <end position="333"/>
    </location>
</feature>
<dbReference type="GO" id="GO:0005739">
    <property type="term" value="C:mitochondrion"/>
    <property type="evidence" value="ECO:0007669"/>
    <property type="project" value="InterPro"/>
</dbReference>
<evidence type="ECO:0000256" key="1">
    <source>
        <dbReference type="SAM" id="MobiDB-lite"/>
    </source>
</evidence>
<name>A0A507QL37_MONPU</name>
<dbReference type="PANTHER" id="PTHR39468:SF1">
    <property type="entry name" value="MTF2-LIKE C-TERMINAL DOMAIN-CONTAINING PROTEIN"/>
    <property type="match status" value="1"/>
</dbReference>
<accession>A0A507QL37</accession>
<dbReference type="Pfam" id="PF19189">
    <property type="entry name" value="Mtf2"/>
    <property type="match status" value="1"/>
</dbReference>
<dbReference type="STRING" id="5098.A0A507QL37"/>
<dbReference type="InterPro" id="IPR043837">
    <property type="entry name" value="Mtf2-like_C"/>
</dbReference>
<proteinExistence type="predicted"/>
<dbReference type="Proteomes" id="UP000319663">
    <property type="component" value="Unassembled WGS sequence"/>
</dbReference>
<dbReference type="InterPro" id="IPR040009">
    <property type="entry name" value="Mtf2/C5D6.12-like"/>
</dbReference>
<gene>
    <name evidence="3" type="ORF">MPDQ_002101</name>
</gene>
<evidence type="ECO:0000259" key="2">
    <source>
        <dbReference type="Pfam" id="PF19189"/>
    </source>
</evidence>
<keyword evidence="4" id="KW-1185">Reference proteome</keyword>
<feature type="region of interest" description="Disordered" evidence="1">
    <location>
        <begin position="303"/>
        <end position="341"/>
    </location>
</feature>
<feature type="compositionally biased region" description="Polar residues" evidence="1">
    <location>
        <begin position="305"/>
        <end position="316"/>
    </location>
</feature>
<dbReference type="EMBL" id="VIFY01000162">
    <property type="protein sequence ID" value="TQB69269.1"/>
    <property type="molecule type" value="Genomic_DNA"/>
</dbReference>
<comment type="caution">
    <text evidence="3">The sequence shown here is derived from an EMBL/GenBank/DDBJ whole genome shotgun (WGS) entry which is preliminary data.</text>
</comment>
<organism evidence="3 4">
    <name type="scientific">Monascus purpureus</name>
    <name type="common">Red mold</name>
    <name type="synonym">Monascus anka</name>
    <dbReference type="NCBI Taxonomy" id="5098"/>
    <lineage>
        <taxon>Eukaryota</taxon>
        <taxon>Fungi</taxon>
        <taxon>Dikarya</taxon>
        <taxon>Ascomycota</taxon>
        <taxon>Pezizomycotina</taxon>
        <taxon>Eurotiomycetes</taxon>
        <taxon>Eurotiomycetidae</taxon>
        <taxon>Eurotiales</taxon>
        <taxon>Aspergillaceae</taxon>
        <taxon>Monascus</taxon>
    </lineage>
</organism>
<sequence length="516" mass="58091">MTLKLRVHPWLQSPFSTSRSPGDESARDAALTATDSPGDASNPTTTGPEQESPIATAREEDHISRSSKSYIRRRAESVSHRTVSKKQPPKPLRTMTQSEKRVFGELLQKLGDSPSLNQQPPQKQQLPFHLADILDPQESGEYAQKQDGPGEYDSEISSIFETAVQETRGKELLLQQQQTGLFGVDGKSLSKSESPKPLSEAEGRRLLKIQDRLRRFKYSDVDISENNTGDKMPMETAIKVVVQREVARIESALLAAIDSGMGDAGIWDVCEKQIFSMPAYLESSSNMEGDGEEDYKLKSHLTPEQEVTMSQLSTTPAEEAEEKYQEEKEKEETASTPDLEIPPFIPTKPVINALYPKTLFIAFRLLSSHFPSSPLIERFRATIRLQGRMSSIVGSSTSLYNELINLSWRDCGNLHNVISLLHKMEVTGVEADEKTMALLHGIVRQRESDVRAFRRQRKDPEALGAQRTLWWDTGPNRRSFRELAGPGGWIERLEERMRRKKLRVMVESVSRSDPTV</sequence>
<protein>
    <recommendedName>
        <fullName evidence="2">Mtf2-like C-terminal domain-containing protein</fullName>
    </recommendedName>
</protein>